<dbReference type="EMBL" id="CM000143">
    <property type="protein sequence ID" value="EEE65084.1"/>
    <property type="molecule type" value="Genomic_DNA"/>
</dbReference>
<dbReference type="InterPro" id="IPR035979">
    <property type="entry name" value="RBD_domain_sf"/>
</dbReference>
<dbReference type="GO" id="GO:0003723">
    <property type="term" value="F:RNA binding"/>
    <property type="evidence" value="ECO:0007669"/>
    <property type="project" value="UniProtKB-UniRule"/>
</dbReference>
<reference evidence="5" key="2">
    <citation type="submission" date="2008-12" db="EMBL/GenBank/DDBJ databases">
        <title>Improved gene annotation of the rice (Oryza sativa) genomes.</title>
        <authorList>
            <person name="Wang J."/>
            <person name="Li R."/>
            <person name="Fan W."/>
            <person name="Huang Q."/>
            <person name="Zhang J."/>
            <person name="Zhou Y."/>
            <person name="Hu Y."/>
            <person name="Zi S."/>
            <person name="Li J."/>
            <person name="Ni P."/>
            <person name="Zheng H."/>
            <person name="Zhang Y."/>
            <person name="Zhao M."/>
            <person name="Hao Q."/>
            <person name="McDermott J."/>
            <person name="Samudrala R."/>
            <person name="Kristiansen K."/>
            <person name="Wong G.K.-S."/>
        </authorList>
    </citation>
    <scope>NUCLEOTIDE SEQUENCE</scope>
</reference>
<dbReference type="Pfam" id="PF00076">
    <property type="entry name" value="RRM_1"/>
    <property type="match status" value="1"/>
</dbReference>
<evidence type="ECO:0000256" key="2">
    <source>
        <dbReference type="PROSITE-ProRule" id="PRU00176"/>
    </source>
</evidence>
<keyword evidence="1 2" id="KW-0694">RNA-binding</keyword>
<name>B9FRH3_ORYSJ</name>
<evidence type="ECO:0000256" key="1">
    <source>
        <dbReference type="ARBA" id="ARBA00022884"/>
    </source>
</evidence>
<gene>
    <name evidence="5" type="ORF">OsJ_20123</name>
</gene>
<reference evidence="5" key="1">
    <citation type="journal article" date="2005" name="PLoS Biol.">
        <title>The genomes of Oryza sativa: a history of duplications.</title>
        <authorList>
            <person name="Yu J."/>
            <person name="Wang J."/>
            <person name="Lin W."/>
            <person name="Li S."/>
            <person name="Li H."/>
            <person name="Zhou J."/>
            <person name="Ni P."/>
            <person name="Dong W."/>
            <person name="Hu S."/>
            <person name="Zeng C."/>
            <person name="Zhang J."/>
            <person name="Zhang Y."/>
            <person name="Li R."/>
            <person name="Xu Z."/>
            <person name="Li S."/>
            <person name="Li X."/>
            <person name="Zheng H."/>
            <person name="Cong L."/>
            <person name="Lin L."/>
            <person name="Yin J."/>
            <person name="Geng J."/>
            <person name="Li G."/>
            <person name="Shi J."/>
            <person name="Liu J."/>
            <person name="Lv H."/>
            <person name="Li J."/>
            <person name="Wang J."/>
            <person name="Deng Y."/>
            <person name="Ran L."/>
            <person name="Shi X."/>
            <person name="Wang X."/>
            <person name="Wu Q."/>
            <person name="Li C."/>
            <person name="Ren X."/>
            <person name="Wang J."/>
            <person name="Wang X."/>
            <person name="Li D."/>
            <person name="Liu D."/>
            <person name="Zhang X."/>
            <person name="Ji Z."/>
            <person name="Zhao W."/>
            <person name="Sun Y."/>
            <person name="Zhang Z."/>
            <person name="Bao J."/>
            <person name="Han Y."/>
            <person name="Dong L."/>
            <person name="Ji J."/>
            <person name="Chen P."/>
            <person name="Wu S."/>
            <person name="Liu J."/>
            <person name="Xiao Y."/>
            <person name="Bu D."/>
            <person name="Tan J."/>
            <person name="Yang L."/>
            <person name="Ye C."/>
            <person name="Zhang J."/>
            <person name="Xu J."/>
            <person name="Zhou Y."/>
            <person name="Yu Y."/>
            <person name="Zhang B."/>
            <person name="Zhuang S."/>
            <person name="Wei H."/>
            <person name="Liu B."/>
            <person name="Lei M."/>
            <person name="Yu H."/>
            <person name="Li Y."/>
            <person name="Xu H."/>
            <person name="Wei S."/>
            <person name="He X."/>
            <person name="Fang L."/>
            <person name="Zhang Z."/>
            <person name="Zhang Y."/>
            <person name="Huang X."/>
            <person name="Su Z."/>
            <person name="Tong W."/>
            <person name="Li J."/>
            <person name="Tong Z."/>
            <person name="Li S."/>
            <person name="Ye J."/>
            <person name="Wang L."/>
            <person name="Fang L."/>
            <person name="Lei T."/>
            <person name="Chen C."/>
            <person name="Chen H."/>
            <person name="Xu Z."/>
            <person name="Li H."/>
            <person name="Huang H."/>
            <person name="Zhang F."/>
            <person name="Xu H."/>
            <person name="Li N."/>
            <person name="Zhao C."/>
            <person name="Li S."/>
            <person name="Dong L."/>
            <person name="Huang Y."/>
            <person name="Li L."/>
            <person name="Xi Y."/>
            <person name="Qi Q."/>
            <person name="Li W."/>
            <person name="Zhang B."/>
            <person name="Hu W."/>
            <person name="Zhang Y."/>
            <person name="Tian X."/>
            <person name="Jiao Y."/>
            <person name="Liang X."/>
            <person name="Jin J."/>
            <person name="Gao L."/>
            <person name="Zheng W."/>
            <person name="Hao B."/>
            <person name="Liu S."/>
            <person name="Wang W."/>
            <person name="Yuan L."/>
            <person name="Cao M."/>
            <person name="McDermott J."/>
            <person name="Samudrala R."/>
            <person name="Wang J."/>
            <person name="Wong G.K."/>
            <person name="Yang H."/>
        </authorList>
    </citation>
    <scope>NUCLEOTIDE SEQUENCE [LARGE SCALE GENOMIC DNA]</scope>
</reference>
<protein>
    <recommendedName>
        <fullName evidence="4">RRM domain-containing protein</fullName>
    </recommendedName>
</protein>
<dbReference type="PROSITE" id="PS50102">
    <property type="entry name" value="RRM"/>
    <property type="match status" value="1"/>
</dbReference>
<evidence type="ECO:0000313" key="5">
    <source>
        <dbReference type="EMBL" id="EEE65084.1"/>
    </source>
</evidence>
<feature type="compositionally biased region" description="Polar residues" evidence="3">
    <location>
        <begin position="122"/>
        <end position="131"/>
    </location>
</feature>
<dbReference type="PANTHER" id="PTHR10501">
    <property type="entry name" value="U1 SMALL NUCLEAR RIBONUCLEOPROTEIN A/U2 SMALL NUCLEAR RIBONUCLEOPROTEIN B"/>
    <property type="match status" value="1"/>
</dbReference>
<accession>B9FRH3</accession>
<dbReference type="InterPro" id="IPR012677">
    <property type="entry name" value="Nucleotide-bd_a/b_plait_sf"/>
</dbReference>
<dbReference type="InterPro" id="IPR000504">
    <property type="entry name" value="RRM_dom"/>
</dbReference>
<sequence>MEDLFRPFVGFKDIRLVHKEPRHSSDRAYVLCFVEFSDAKCAITAMEALQEYRFDERKPDAAVLNIKFARNLEQQQNKECTFVGLTFKSPVLHKKPPKCVRLVHLAADLEFSINIAVESGRSSTTERSATTVERGRREAPPPPPSLSPLETAGEVTGAMCSAVAFARWKMLLPILPVAGD</sequence>
<feature type="region of interest" description="Disordered" evidence="3">
    <location>
        <begin position="122"/>
        <end position="151"/>
    </location>
</feature>
<dbReference type="Proteomes" id="UP000007752">
    <property type="component" value="Chromosome 6"/>
</dbReference>
<dbReference type="Gene3D" id="3.30.70.330">
    <property type="match status" value="1"/>
</dbReference>
<organism evidence="5">
    <name type="scientific">Oryza sativa subsp. japonica</name>
    <name type="common">Rice</name>
    <dbReference type="NCBI Taxonomy" id="39947"/>
    <lineage>
        <taxon>Eukaryota</taxon>
        <taxon>Viridiplantae</taxon>
        <taxon>Streptophyta</taxon>
        <taxon>Embryophyta</taxon>
        <taxon>Tracheophyta</taxon>
        <taxon>Spermatophyta</taxon>
        <taxon>Magnoliopsida</taxon>
        <taxon>Liliopsida</taxon>
        <taxon>Poales</taxon>
        <taxon>Poaceae</taxon>
        <taxon>BOP clade</taxon>
        <taxon>Oryzoideae</taxon>
        <taxon>Oryzeae</taxon>
        <taxon>Oryzinae</taxon>
        <taxon>Oryza</taxon>
        <taxon>Oryza sativa</taxon>
    </lineage>
</organism>
<evidence type="ECO:0000256" key="3">
    <source>
        <dbReference type="SAM" id="MobiDB-lite"/>
    </source>
</evidence>
<evidence type="ECO:0000259" key="4">
    <source>
        <dbReference type="PROSITE" id="PS50102"/>
    </source>
</evidence>
<feature type="domain" description="RRM" evidence="4">
    <location>
        <begin position="1"/>
        <end position="71"/>
    </location>
</feature>
<dbReference type="AlphaFoldDB" id="B9FRH3"/>
<proteinExistence type="predicted"/>
<dbReference type="SUPFAM" id="SSF54928">
    <property type="entry name" value="RNA-binding domain, RBD"/>
    <property type="match status" value="1"/>
</dbReference>